<evidence type="ECO:0000256" key="1">
    <source>
        <dbReference type="ARBA" id="ARBA00038494"/>
    </source>
</evidence>
<dbReference type="PANTHER" id="PTHR43630:SF2">
    <property type="entry name" value="GLYCOSYLTRANSFERASE"/>
    <property type="match status" value="1"/>
</dbReference>
<dbReference type="CDD" id="cd02511">
    <property type="entry name" value="Beta4Glucosyltransferase"/>
    <property type="match status" value="1"/>
</dbReference>
<proteinExistence type="inferred from homology"/>
<evidence type="ECO:0000313" key="4">
    <source>
        <dbReference type="Proteomes" id="UP000662957"/>
    </source>
</evidence>
<name>A0ABX7LQY7_9CAUL</name>
<keyword evidence="4" id="KW-1185">Reference proteome</keyword>
<accession>A0ABX7LQY7</accession>
<gene>
    <name evidence="3" type="ORF">JX001_02500</name>
</gene>
<evidence type="ECO:0000259" key="2">
    <source>
        <dbReference type="Pfam" id="PF00535"/>
    </source>
</evidence>
<protein>
    <submittedName>
        <fullName evidence="3">Glycosyltransferase family 2 protein</fullName>
    </submittedName>
</protein>
<dbReference type="InterPro" id="IPR029044">
    <property type="entry name" value="Nucleotide-diphossugar_trans"/>
</dbReference>
<dbReference type="PANTHER" id="PTHR43630">
    <property type="entry name" value="POLY-BETA-1,6-N-ACETYL-D-GLUCOSAMINE SYNTHASE"/>
    <property type="match status" value="1"/>
</dbReference>
<dbReference type="Proteomes" id="UP000662957">
    <property type="component" value="Chromosome"/>
</dbReference>
<feature type="domain" description="Glycosyltransferase 2-like" evidence="2">
    <location>
        <begin position="96"/>
        <end position="198"/>
    </location>
</feature>
<dbReference type="SUPFAM" id="SSF53448">
    <property type="entry name" value="Nucleotide-diphospho-sugar transferases"/>
    <property type="match status" value="1"/>
</dbReference>
<organism evidence="3 4">
    <name type="scientific">Brevundimonas fontaquae</name>
    <dbReference type="NCBI Taxonomy" id="2813778"/>
    <lineage>
        <taxon>Bacteria</taxon>
        <taxon>Pseudomonadati</taxon>
        <taxon>Pseudomonadota</taxon>
        <taxon>Alphaproteobacteria</taxon>
        <taxon>Caulobacterales</taxon>
        <taxon>Caulobacteraceae</taxon>
        <taxon>Brevundimonas</taxon>
    </lineage>
</organism>
<dbReference type="Gene3D" id="3.90.550.10">
    <property type="entry name" value="Spore Coat Polysaccharide Biosynthesis Protein SpsA, Chain A"/>
    <property type="match status" value="1"/>
</dbReference>
<evidence type="ECO:0000313" key="3">
    <source>
        <dbReference type="EMBL" id="QSF54712.1"/>
    </source>
</evidence>
<sequence length="296" mass="33235">MRHFPLDTTLDVVNMITRDEAFWLHRCFLGRDPSSEDDLLALTQHHVDFDAARLAFIMSREFQNRWFPAPRYIAPVGEVPTYDKKDGCRLVVTSIVKNEAHQIGDMIQAASLIADYFVIVDTGSTDKTRSVAEEALKRSGVDFVLASVDFVDFAQARNCALDLVPCDADWIFMLDADEHIVPEDVPAFRALLSKNVDGWRLPRFNFNDVDKLELPSPYPDYQARLFRKMDPPVRYVGAVHEQPVGVAEWAAVPVSSAQHGGDSGGPHIHHMGQAVATAEILEKKRELYNKLSQVGT</sequence>
<reference evidence="3 4" key="1">
    <citation type="submission" date="2021-02" db="EMBL/GenBank/DDBJ databases">
        <title>Brevundimonas sp. CS1 genome sequence.</title>
        <authorList>
            <person name="Lee K."/>
            <person name="Choi Y.-J."/>
            <person name="Son H.-R."/>
        </authorList>
    </citation>
    <scope>NUCLEOTIDE SEQUENCE [LARGE SCALE GENOMIC DNA]</scope>
    <source>
        <strain evidence="3 4">CS1</strain>
    </source>
</reference>
<dbReference type="EMBL" id="CP070968">
    <property type="protein sequence ID" value="QSF54712.1"/>
    <property type="molecule type" value="Genomic_DNA"/>
</dbReference>
<dbReference type="Pfam" id="PF00535">
    <property type="entry name" value="Glycos_transf_2"/>
    <property type="match status" value="1"/>
</dbReference>
<comment type="similarity">
    <text evidence="1">Belongs to the glycosyltransferase 2 family. WaaE/KdtX subfamily.</text>
</comment>
<dbReference type="InterPro" id="IPR001173">
    <property type="entry name" value="Glyco_trans_2-like"/>
</dbReference>
<dbReference type="RefSeq" id="WP_205682150.1">
    <property type="nucleotide sequence ID" value="NZ_CP070968.1"/>
</dbReference>